<keyword evidence="1" id="KW-0472">Membrane</keyword>
<evidence type="ECO:0000313" key="2">
    <source>
        <dbReference type="EMBL" id="TMI84656.1"/>
    </source>
</evidence>
<dbReference type="InterPro" id="IPR043504">
    <property type="entry name" value="Peptidase_S1_PA_chymotrypsin"/>
</dbReference>
<name>A0A537JNB7_9BACT</name>
<gene>
    <name evidence="2" type="ORF">E6H03_01625</name>
</gene>
<dbReference type="InterPro" id="IPR009003">
    <property type="entry name" value="Peptidase_S1_PA"/>
</dbReference>
<reference evidence="2 3" key="1">
    <citation type="journal article" date="2019" name="Nat. Microbiol.">
        <title>Mediterranean grassland soil C-N compound turnover is dependent on rainfall and depth, and is mediated by genomically divergent microorganisms.</title>
        <authorList>
            <person name="Diamond S."/>
            <person name="Andeer P.F."/>
            <person name="Li Z."/>
            <person name="Crits-Christoph A."/>
            <person name="Burstein D."/>
            <person name="Anantharaman K."/>
            <person name="Lane K.R."/>
            <person name="Thomas B.C."/>
            <person name="Pan C."/>
            <person name="Northen T.R."/>
            <person name="Banfield J.F."/>
        </authorList>
    </citation>
    <scope>NUCLEOTIDE SEQUENCE [LARGE SCALE GENOMIC DNA]</scope>
    <source>
        <strain evidence="2">NP_6</strain>
    </source>
</reference>
<feature type="transmembrane region" description="Helical" evidence="1">
    <location>
        <begin position="71"/>
        <end position="93"/>
    </location>
</feature>
<comment type="caution">
    <text evidence="2">The sequence shown here is derived from an EMBL/GenBank/DDBJ whole genome shotgun (WGS) entry which is preliminary data.</text>
</comment>
<sequence length="277" mass="30059">MPRECTGRGTGVMMSIREVMRRWRNPLLATLAVLVLAVSTDPRPLAAQQSPSKSVFLVVVMETTPQWYRAIQYGTGFFVSAGGLALTAAHVIYPVVKEPKKYYLAAIVGRDIYGVSLICATPLAKDYMEGKTDYADGPRRDFAEVQLEPAHLPFDDLEYKGAAAAAVHRGPLPQFPALNLSTDIEIGDAIRILGFGHQKSGFMPYEWSGRGAVTLLAPAKDGTPLIVFTFDRSAQPGHSGSPVLNAKDQVVGIYNWANRSRTEGTAIASSELLHPCP</sequence>
<proteinExistence type="predicted"/>
<keyword evidence="1" id="KW-0812">Transmembrane</keyword>
<dbReference type="EMBL" id="VBAN01000051">
    <property type="protein sequence ID" value="TMI84656.1"/>
    <property type="molecule type" value="Genomic_DNA"/>
</dbReference>
<dbReference type="Pfam" id="PF13365">
    <property type="entry name" value="Trypsin_2"/>
    <property type="match status" value="1"/>
</dbReference>
<dbReference type="PANTHER" id="PTHR43019:SF23">
    <property type="entry name" value="PROTEASE DO-LIKE 5, CHLOROPLASTIC"/>
    <property type="match status" value="1"/>
</dbReference>
<dbReference type="SUPFAM" id="SSF50494">
    <property type="entry name" value="Trypsin-like serine proteases"/>
    <property type="match status" value="1"/>
</dbReference>
<dbReference type="Proteomes" id="UP000318093">
    <property type="component" value="Unassembled WGS sequence"/>
</dbReference>
<evidence type="ECO:0000256" key="1">
    <source>
        <dbReference type="SAM" id="Phobius"/>
    </source>
</evidence>
<organism evidence="2 3">
    <name type="scientific">Candidatus Segetimicrobium genomatis</name>
    <dbReference type="NCBI Taxonomy" id="2569760"/>
    <lineage>
        <taxon>Bacteria</taxon>
        <taxon>Bacillati</taxon>
        <taxon>Candidatus Sysuimicrobiota</taxon>
        <taxon>Candidatus Sysuimicrobiia</taxon>
        <taxon>Candidatus Sysuimicrobiales</taxon>
        <taxon>Candidatus Segetimicrobiaceae</taxon>
        <taxon>Candidatus Segetimicrobium</taxon>
    </lineage>
</organism>
<evidence type="ECO:0000313" key="3">
    <source>
        <dbReference type="Proteomes" id="UP000318093"/>
    </source>
</evidence>
<dbReference type="PANTHER" id="PTHR43019">
    <property type="entry name" value="SERINE ENDOPROTEASE DEGS"/>
    <property type="match status" value="1"/>
</dbReference>
<dbReference type="Gene3D" id="2.40.10.10">
    <property type="entry name" value="Trypsin-like serine proteases"/>
    <property type="match status" value="2"/>
</dbReference>
<accession>A0A537JNB7</accession>
<dbReference type="AlphaFoldDB" id="A0A537JNB7"/>
<keyword evidence="1" id="KW-1133">Transmembrane helix</keyword>
<protein>
    <submittedName>
        <fullName evidence="2">Trypsin-like peptidase domain-containing protein</fullName>
    </submittedName>
</protein>